<evidence type="ECO:0000313" key="4">
    <source>
        <dbReference type="EMBL" id="RNF35833.1"/>
    </source>
</evidence>
<keyword evidence="5" id="KW-1185">Reference proteome</keyword>
<proteinExistence type="inferred from homology"/>
<dbReference type="InterPro" id="IPR029057">
    <property type="entry name" value="PRTase-like"/>
</dbReference>
<feature type="domain" description="Phosphoribosyltransferase" evidence="2">
    <location>
        <begin position="216"/>
        <end position="261"/>
    </location>
</feature>
<reference evidence="4" key="1">
    <citation type="submission" date="2018-05" db="EMBL/GenBank/DDBJ databases">
        <title>Reclassification of Methylarcula marina and Methylarcula terricola as Paracoccus methylarcula sp.nov., comb.nov. and Paracoccus terricola comb.nov.</title>
        <authorList>
            <person name="Shmareva M.N."/>
            <person name="Doronina N.V."/>
            <person name="Vasilenko O.V."/>
            <person name="Tarlachkov S.V."/>
            <person name="Trotsenko Y.A."/>
        </authorList>
    </citation>
    <scope>NUCLEOTIDE SEQUENCE [LARGE SCALE GENOMIC DNA]</scope>
    <source>
        <strain evidence="4">VKM B-2159</strain>
    </source>
</reference>
<dbReference type="Pfam" id="PF18912">
    <property type="entry name" value="DZR_2"/>
    <property type="match status" value="1"/>
</dbReference>
<feature type="domain" description="Double zinc ribbon" evidence="3">
    <location>
        <begin position="13"/>
        <end position="92"/>
    </location>
</feature>
<evidence type="ECO:0000313" key="5">
    <source>
        <dbReference type="Proteomes" id="UP000238137"/>
    </source>
</evidence>
<evidence type="ECO:0000259" key="2">
    <source>
        <dbReference type="Pfam" id="PF00156"/>
    </source>
</evidence>
<gene>
    <name evidence="4" type="ORF">A7A09_004205</name>
</gene>
<dbReference type="EMBL" id="PXNQ02000002">
    <property type="protein sequence ID" value="RNF35833.1"/>
    <property type="molecule type" value="Genomic_DNA"/>
</dbReference>
<dbReference type="RefSeq" id="WP_106690440.1">
    <property type="nucleotide sequence ID" value="NZ_PXNQ02000002.1"/>
</dbReference>
<dbReference type="PANTHER" id="PTHR47505:SF1">
    <property type="entry name" value="DNA UTILIZATION PROTEIN YHGH"/>
    <property type="match status" value="1"/>
</dbReference>
<comment type="similarity">
    <text evidence="1">Belongs to the ComF/GntX family.</text>
</comment>
<dbReference type="AlphaFoldDB" id="A0A422R152"/>
<dbReference type="CDD" id="cd06223">
    <property type="entry name" value="PRTases_typeI"/>
    <property type="match status" value="1"/>
</dbReference>
<comment type="caution">
    <text evidence="4">The sequence shown here is derived from an EMBL/GenBank/DDBJ whole genome shotgun (WGS) entry which is preliminary data.</text>
</comment>
<dbReference type="OrthoDB" id="9779910at2"/>
<name>A0A422R152_9RHOB</name>
<evidence type="ECO:0000259" key="3">
    <source>
        <dbReference type="Pfam" id="PF18912"/>
    </source>
</evidence>
<dbReference type="InterPro" id="IPR051910">
    <property type="entry name" value="ComF/GntX_DNA_util-trans"/>
</dbReference>
<dbReference type="Gene3D" id="3.40.50.2020">
    <property type="match status" value="1"/>
</dbReference>
<dbReference type="Pfam" id="PF00156">
    <property type="entry name" value="Pribosyltran"/>
    <property type="match status" value="1"/>
</dbReference>
<organism evidence="4 5">
    <name type="scientific">Paracoccus methylarcula</name>
    <dbReference type="NCBI Taxonomy" id="72022"/>
    <lineage>
        <taxon>Bacteria</taxon>
        <taxon>Pseudomonadati</taxon>
        <taxon>Pseudomonadota</taxon>
        <taxon>Alphaproteobacteria</taxon>
        <taxon>Rhodobacterales</taxon>
        <taxon>Paracoccaceae</taxon>
        <taxon>Paracoccus</taxon>
    </lineage>
</organism>
<dbReference type="SUPFAM" id="SSF53271">
    <property type="entry name" value="PRTase-like"/>
    <property type="match status" value="1"/>
</dbReference>
<sequence>MQHRLLGGPVKAVLHMLYPPQCLSCGQLAAGAADDPPSHPTGAGLCPACWQETHFISGLACTRCGAPLPDDGHRGAQEHGAQEHGARCDDCLSVVRPWQHGRAAIVYSGTGRELVLTLKHGDRPDLAPALAPWLLQAAAPIIRPDMIVAPVPLHFRRLLKRRYNQSALLARHLAKLRGLHHLPDLLLRRRHTPAQDHRGVADRFANVSGTIGINPRHAPRITGKPVLLVDDVMTSGATLATATEALLAAGSGPVSVAVLARAVKDA</sequence>
<dbReference type="InterPro" id="IPR044005">
    <property type="entry name" value="DZR_2"/>
</dbReference>
<accession>A0A422R152</accession>
<dbReference type="Proteomes" id="UP000238137">
    <property type="component" value="Unassembled WGS sequence"/>
</dbReference>
<evidence type="ECO:0000256" key="1">
    <source>
        <dbReference type="ARBA" id="ARBA00008007"/>
    </source>
</evidence>
<dbReference type="PANTHER" id="PTHR47505">
    <property type="entry name" value="DNA UTILIZATION PROTEIN YHGH"/>
    <property type="match status" value="1"/>
</dbReference>
<dbReference type="InterPro" id="IPR000836">
    <property type="entry name" value="PRTase_dom"/>
</dbReference>
<protein>
    <submittedName>
        <fullName evidence="4">ComF family protein</fullName>
    </submittedName>
</protein>